<organism evidence="3 4">
    <name type="scientific">Saprolegnia diclina (strain VS20)</name>
    <dbReference type="NCBI Taxonomy" id="1156394"/>
    <lineage>
        <taxon>Eukaryota</taxon>
        <taxon>Sar</taxon>
        <taxon>Stramenopiles</taxon>
        <taxon>Oomycota</taxon>
        <taxon>Saprolegniomycetes</taxon>
        <taxon>Saprolegniales</taxon>
        <taxon>Saprolegniaceae</taxon>
        <taxon>Saprolegnia</taxon>
    </lineage>
</organism>
<dbReference type="AlphaFoldDB" id="T0QSB9"/>
<dbReference type="OrthoDB" id="75286at2759"/>
<dbReference type="GeneID" id="19942808"/>
<feature type="transmembrane region" description="Helical" evidence="2">
    <location>
        <begin position="160"/>
        <end position="178"/>
    </location>
</feature>
<keyword evidence="4" id="KW-1185">Reference proteome</keyword>
<name>T0QSB9_SAPDV</name>
<sequence length="191" mass="21310">MSGPSSDAPAETDGRHHEPTRAATEWDGMLVTKVKAAQDINNALHVNPLTPYMLTPFNTPYCDPTLLVQRLHLSQPEILPANHVLFVSNTTCPYIPTERPSSPRTVMANVASFLDKCLPPSWQWFKEWHLWLLQMLLLACGCCMGIPIACFLVLCSPILLFGAVCTSPCWVSVGLWYYRGPGRKKRTRVAS</sequence>
<reference evidence="3 4" key="1">
    <citation type="submission" date="2012-04" db="EMBL/GenBank/DDBJ databases">
        <title>The Genome Sequence of Saprolegnia declina VS20.</title>
        <authorList>
            <consortium name="The Broad Institute Genome Sequencing Platform"/>
            <person name="Russ C."/>
            <person name="Nusbaum C."/>
            <person name="Tyler B."/>
            <person name="van West P."/>
            <person name="Dieguez-Uribeondo J."/>
            <person name="de Bruijn I."/>
            <person name="Tripathy S."/>
            <person name="Jiang R."/>
            <person name="Young S.K."/>
            <person name="Zeng Q."/>
            <person name="Gargeya S."/>
            <person name="Fitzgerald M."/>
            <person name="Haas B."/>
            <person name="Abouelleil A."/>
            <person name="Alvarado L."/>
            <person name="Arachchi H.M."/>
            <person name="Berlin A."/>
            <person name="Chapman S.B."/>
            <person name="Goldberg J."/>
            <person name="Griggs A."/>
            <person name="Gujja S."/>
            <person name="Hansen M."/>
            <person name="Howarth C."/>
            <person name="Imamovic A."/>
            <person name="Larimer J."/>
            <person name="McCowen C."/>
            <person name="Montmayeur A."/>
            <person name="Murphy C."/>
            <person name="Neiman D."/>
            <person name="Pearson M."/>
            <person name="Priest M."/>
            <person name="Roberts A."/>
            <person name="Saif S."/>
            <person name="Shea T."/>
            <person name="Sisk P."/>
            <person name="Sykes S."/>
            <person name="Wortman J."/>
            <person name="Nusbaum C."/>
            <person name="Birren B."/>
        </authorList>
    </citation>
    <scope>NUCLEOTIDE SEQUENCE [LARGE SCALE GENOMIC DNA]</scope>
    <source>
        <strain evidence="3 4">VS20</strain>
    </source>
</reference>
<keyword evidence="2" id="KW-0472">Membrane</keyword>
<keyword evidence="2" id="KW-0812">Transmembrane</keyword>
<dbReference type="OMA" id="RTVMANV"/>
<evidence type="ECO:0000313" key="3">
    <source>
        <dbReference type="EMBL" id="EQC41024.1"/>
    </source>
</evidence>
<dbReference type="EMBL" id="JH767135">
    <property type="protein sequence ID" value="EQC41024.1"/>
    <property type="molecule type" value="Genomic_DNA"/>
</dbReference>
<accession>T0QSB9</accession>
<gene>
    <name evidence="3" type="ORF">SDRG_02081</name>
</gene>
<evidence type="ECO:0000256" key="1">
    <source>
        <dbReference type="SAM" id="MobiDB-lite"/>
    </source>
</evidence>
<keyword evidence="2" id="KW-1133">Transmembrane helix</keyword>
<feature type="region of interest" description="Disordered" evidence="1">
    <location>
        <begin position="1"/>
        <end position="23"/>
    </location>
</feature>
<proteinExistence type="predicted"/>
<protein>
    <submittedName>
        <fullName evidence="3">Uncharacterized protein</fullName>
    </submittedName>
</protein>
<dbReference type="RefSeq" id="XP_008605868.1">
    <property type="nucleotide sequence ID" value="XM_008607646.1"/>
</dbReference>
<dbReference type="Proteomes" id="UP000030762">
    <property type="component" value="Unassembled WGS sequence"/>
</dbReference>
<evidence type="ECO:0000313" key="4">
    <source>
        <dbReference type="Proteomes" id="UP000030762"/>
    </source>
</evidence>
<evidence type="ECO:0000256" key="2">
    <source>
        <dbReference type="SAM" id="Phobius"/>
    </source>
</evidence>
<feature type="transmembrane region" description="Helical" evidence="2">
    <location>
        <begin position="130"/>
        <end position="154"/>
    </location>
</feature>
<dbReference type="VEuPathDB" id="FungiDB:SDRG_02081"/>
<dbReference type="InParanoid" id="T0QSB9"/>